<dbReference type="SUPFAM" id="SSF54285">
    <property type="entry name" value="MoaD/ThiS"/>
    <property type="match status" value="1"/>
</dbReference>
<organism evidence="1 2">
    <name type="scientific">Thermacetogenium phaeum</name>
    <dbReference type="NCBI Taxonomy" id="85874"/>
    <lineage>
        <taxon>Bacteria</taxon>
        <taxon>Bacillati</taxon>
        <taxon>Bacillota</taxon>
        <taxon>Clostridia</taxon>
        <taxon>Thermoanaerobacterales</taxon>
        <taxon>Thermoanaerobacteraceae</taxon>
        <taxon>Thermacetogenium</taxon>
    </lineage>
</organism>
<proteinExistence type="predicted"/>
<sequence>MPRIELRGFANLYKIFRERNWSYPHRMEVNEGCTLRDLLHLIDINIDEVEAILVNGKVQTLDYKIRDRDRIALIPPGTPGPYRMLLGFLKTRDPQRNSQNLGEHATKL</sequence>
<dbReference type="InterPro" id="IPR012675">
    <property type="entry name" value="Beta-grasp_dom_sf"/>
</dbReference>
<dbReference type="Proteomes" id="UP000053326">
    <property type="component" value="Unassembled WGS sequence"/>
</dbReference>
<reference evidence="2" key="1">
    <citation type="journal article" date="2015" name="MBio">
        <title>Genome-Resolved Metagenomic Analysis Reveals Roles for Candidate Phyla and Other Microbial Community Members in Biogeochemical Transformations in Oil Reservoirs.</title>
        <authorList>
            <person name="Hu P."/>
            <person name="Tom L."/>
            <person name="Singh A."/>
            <person name="Thomas B.C."/>
            <person name="Baker B.J."/>
            <person name="Piceno Y.M."/>
            <person name="Andersen G.L."/>
            <person name="Banfield J.F."/>
        </authorList>
    </citation>
    <scope>NUCLEOTIDE SEQUENCE [LARGE SCALE GENOMIC DNA]</scope>
</reference>
<dbReference type="InterPro" id="IPR003749">
    <property type="entry name" value="ThiS/MoaD-like"/>
</dbReference>
<comment type="caution">
    <text evidence="1">The sequence shown here is derived from an EMBL/GenBank/DDBJ whole genome shotgun (WGS) entry which is preliminary data.</text>
</comment>
<evidence type="ECO:0000313" key="1">
    <source>
        <dbReference type="EMBL" id="KUK37075.1"/>
    </source>
</evidence>
<protein>
    <submittedName>
        <fullName evidence="1">ThiamineS protein</fullName>
    </submittedName>
</protein>
<accession>A0A117LBQ2</accession>
<dbReference type="Pfam" id="PF02597">
    <property type="entry name" value="ThiS"/>
    <property type="match status" value="1"/>
</dbReference>
<dbReference type="InterPro" id="IPR016155">
    <property type="entry name" value="Mopterin_synth/thiamin_S_b"/>
</dbReference>
<gene>
    <name evidence="1" type="ORF">XD66_0212</name>
</gene>
<dbReference type="AlphaFoldDB" id="A0A117LBQ2"/>
<dbReference type="Gene3D" id="3.10.20.30">
    <property type="match status" value="1"/>
</dbReference>
<evidence type="ECO:0000313" key="2">
    <source>
        <dbReference type="Proteomes" id="UP000053326"/>
    </source>
</evidence>
<dbReference type="EMBL" id="LGFO01000013">
    <property type="protein sequence ID" value="KUK37075.1"/>
    <property type="molecule type" value="Genomic_DNA"/>
</dbReference>
<name>A0A117LBQ2_9THEO</name>